<reference evidence="2 3" key="1">
    <citation type="submission" date="2014-04" db="EMBL/GenBank/DDBJ databases">
        <authorList>
            <consortium name="DOE Joint Genome Institute"/>
            <person name="Kuo A."/>
            <person name="Kohler A."/>
            <person name="Nagy L.G."/>
            <person name="Floudas D."/>
            <person name="Copeland A."/>
            <person name="Barry K.W."/>
            <person name="Cichocki N."/>
            <person name="Veneault-Fourrey C."/>
            <person name="LaButti K."/>
            <person name="Lindquist E.A."/>
            <person name="Lipzen A."/>
            <person name="Lundell T."/>
            <person name="Morin E."/>
            <person name="Murat C."/>
            <person name="Sun H."/>
            <person name="Tunlid A."/>
            <person name="Henrissat B."/>
            <person name="Grigoriev I.V."/>
            <person name="Hibbett D.S."/>
            <person name="Martin F."/>
            <person name="Nordberg H.P."/>
            <person name="Cantor M.N."/>
            <person name="Hua S.X."/>
        </authorList>
    </citation>
    <scope>NUCLEOTIDE SEQUENCE [LARGE SCALE GENOMIC DNA]</scope>
    <source>
        <strain evidence="2 3">Foug A</strain>
    </source>
</reference>
<proteinExistence type="predicted"/>
<organism evidence="2 3">
    <name type="scientific">Scleroderma citrinum Foug A</name>
    <dbReference type="NCBI Taxonomy" id="1036808"/>
    <lineage>
        <taxon>Eukaryota</taxon>
        <taxon>Fungi</taxon>
        <taxon>Dikarya</taxon>
        <taxon>Basidiomycota</taxon>
        <taxon>Agaricomycotina</taxon>
        <taxon>Agaricomycetes</taxon>
        <taxon>Agaricomycetidae</taxon>
        <taxon>Boletales</taxon>
        <taxon>Sclerodermatineae</taxon>
        <taxon>Sclerodermataceae</taxon>
        <taxon>Scleroderma</taxon>
    </lineage>
</organism>
<gene>
    <name evidence="2" type="ORF">SCLCIDRAFT_24470</name>
</gene>
<protein>
    <submittedName>
        <fullName evidence="2">Uncharacterized protein</fullName>
    </submittedName>
</protein>
<feature type="compositionally biased region" description="Basic and acidic residues" evidence="1">
    <location>
        <begin position="51"/>
        <end position="72"/>
    </location>
</feature>
<evidence type="ECO:0000256" key="1">
    <source>
        <dbReference type="SAM" id="MobiDB-lite"/>
    </source>
</evidence>
<sequence length="369" mass="41824">MSAQPIDWSKVPHTELVSDLEDDTEVAEAKVGEKQRREEEAKAEHRRQKARKVEEARRAEEACRVEEEHRAEMAQQAEAAHQQEEAERQRTIDEAWAWMEREQQEEMQARAWAVMVMQGGGMPGPLMAVVGSTPTACERCTVLLQEPEGCVVSERGKVRACLPCQKARKACIWPLGAGGAGAATGSGTKVSGKPVPRRVRKRAERTVTNASPRGREKRKKVHMTMEEGEDDDDTEEVFGVPRVMVEEQRDMLGMLTQALVQVAERMVATEARDEERLTLEQETVEIRRAHLAMVRRATDHEEERLEMDWVQLSIAQQWTEDLWKMGTLMWSPFVYSSKGKERAVETEAEAEEAGEEADDEDEDVQGEEE</sequence>
<dbReference type="Proteomes" id="UP000053989">
    <property type="component" value="Unassembled WGS sequence"/>
</dbReference>
<evidence type="ECO:0000313" key="3">
    <source>
        <dbReference type="Proteomes" id="UP000053989"/>
    </source>
</evidence>
<feature type="region of interest" description="Disordered" evidence="1">
    <location>
        <begin position="182"/>
        <end position="233"/>
    </location>
</feature>
<feature type="region of interest" description="Disordered" evidence="1">
    <location>
        <begin position="340"/>
        <end position="369"/>
    </location>
</feature>
<feature type="region of interest" description="Disordered" evidence="1">
    <location>
        <begin position="1"/>
        <end position="84"/>
    </location>
</feature>
<name>A0A0C3DR09_9AGAM</name>
<dbReference type="EMBL" id="KN822037">
    <property type="protein sequence ID" value="KIM63085.1"/>
    <property type="molecule type" value="Genomic_DNA"/>
</dbReference>
<dbReference type="STRING" id="1036808.A0A0C3DR09"/>
<reference evidence="3" key="2">
    <citation type="submission" date="2015-01" db="EMBL/GenBank/DDBJ databases">
        <title>Evolutionary Origins and Diversification of the Mycorrhizal Mutualists.</title>
        <authorList>
            <consortium name="DOE Joint Genome Institute"/>
            <consortium name="Mycorrhizal Genomics Consortium"/>
            <person name="Kohler A."/>
            <person name="Kuo A."/>
            <person name="Nagy L.G."/>
            <person name="Floudas D."/>
            <person name="Copeland A."/>
            <person name="Barry K.W."/>
            <person name="Cichocki N."/>
            <person name="Veneault-Fourrey C."/>
            <person name="LaButti K."/>
            <person name="Lindquist E.A."/>
            <person name="Lipzen A."/>
            <person name="Lundell T."/>
            <person name="Morin E."/>
            <person name="Murat C."/>
            <person name="Riley R."/>
            <person name="Ohm R."/>
            <person name="Sun H."/>
            <person name="Tunlid A."/>
            <person name="Henrissat B."/>
            <person name="Grigoriev I.V."/>
            <person name="Hibbett D.S."/>
            <person name="Martin F."/>
        </authorList>
    </citation>
    <scope>NUCLEOTIDE SEQUENCE [LARGE SCALE GENOMIC DNA]</scope>
    <source>
        <strain evidence="3">Foug A</strain>
    </source>
</reference>
<dbReference type="HOGENOM" id="CLU_068520_0_0_1"/>
<keyword evidence="3" id="KW-1185">Reference proteome</keyword>
<feature type="compositionally biased region" description="Basic and acidic residues" evidence="1">
    <location>
        <begin position="27"/>
        <end position="43"/>
    </location>
</feature>
<dbReference type="AlphaFoldDB" id="A0A0C3DR09"/>
<accession>A0A0C3DR09</accession>
<feature type="compositionally biased region" description="Acidic residues" evidence="1">
    <location>
        <begin position="346"/>
        <end position="369"/>
    </location>
</feature>
<dbReference type="InParanoid" id="A0A0C3DR09"/>
<evidence type="ECO:0000313" key="2">
    <source>
        <dbReference type="EMBL" id="KIM63085.1"/>
    </source>
</evidence>